<organism evidence="2 3">
    <name type="scientific">Microbacterium pumilum</name>
    <dbReference type="NCBI Taxonomy" id="344165"/>
    <lineage>
        <taxon>Bacteria</taxon>
        <taxon>Bacillati</taxon>
        <taxon>Actinomycetota</taxon>
        <taxon>Actinomycetes</taxon>
        <taxon>Micrococcales</taxon>
        <taxon>Microbacteriaceae</taxon>
        <taxon>Microbacterium</taxon>
    </lineage>
</organism>
<accession>A0ABN2RUB3</accession>
<proteinExistence type="predicted"/>
<feature type="compositionally biased region" description="Acidic residues" evidence="1">
    <location>
        <begin position="23"/>
        <end position="37"/>
    </location>
</feature>
<evidence type="ECO:0000313" key="2">
    <source>
        <dbReference type="EMBL" id="GAA1974891.1"/>
    </source>
</evidence>
<dbReference type="RefSeq" id="WP_344058143.1">
    <property type="nucleotide sequence ID" value="NZ_BAAAOH010000001.1"/>
</dbReference>
<feature type="region of interest" description="Disordered" evidence="1">
    <location>
        <begin position="1"/>
        <end position="50"/>
    </location>
</feature>
<keyword evidence="3" id="KW-1185">Reference proteome</keyword>
<protein>
    <recommendedName>
        <fullName evidence="4">Nucleotide exchange factor GrpE</fullName>
    </recommendedName>
</protein>
<evidence type="ECO:0008006" key="4">
    <source>
        <dbReference type="Google" id="ProtNLM"/>
    </source>
</evidence>
<dbReference type="Proteomes" id="UP001500326">
    <property type="component" value="Unassembled WGS sequence"/>
</dbReference>
<name>A0ABN2RUB3_9MICO</name>
<gene>
    <name evidence="2" type="ORF">GCM10009777_04670</name>
</gene>
<comment type="caution">
    <text evidence="2">The sequence shown here is derived from an EMBL/GenBank/DDBJ whole genome shotgun (WGS) entry which is preliminary data.</text>
</comment>
<dbReference type="EMBL" id="BAAAOH010000001">
    <property type="protein sequence ID" value="GAA1974891.1"/>
    <property type="molecule type" value="Genomic_DNA"/>
</dbReference>
<reference evidence="2 3" key="1">
    <citation type="journal article" date="2019" name="Int. J. Syst. Evol. Microbiol.">
        <title>The Global Catalogue of Microorganisms (GCM) 10K type strain sequencing project: providing services to taxonomists for standard genome sequencing and annotation.</title>
        <authorList>
            <consortium name="The Broad Institute Genomics Platform"/>
            <consortium name="The Broad Institute Genome Sequencing Center for Infectious Disease"/>
            <person name="Wu L."/>
            <person name="Ma J."/>
        </authorList>
    </citation>
    <scope>NUCLEOTIDE SEQUENCE [LARGE SCALE GENOMIC DNA]</scope>
    <source>
        <strain evidence="2 3">JCM 14902</strain>
    </source>
</reference>
<evidence type="ECO:0000256" key="1">
    <source>
        <dbReference type="SAM" id="MobiDB-lite"/>
    </source>
</evidence>
<evidence type="ECO:0000313" key="3">
    <source>
        <dbReference type="Proteomes" id="UP001500326"/>
    </source>
</evidence>
<sequence>MTDKRTEGENTTPDEAAPTGGDEVTEEQLEADNPAEEDTLKMLDPDAAPG</sequence>